<dbReference type="Pfam" id="PF13898">
    <property type="entry name" value="MINDY-3_4_CD"/>
    <property type="match status" value="1"/>
</dbReference>
<name>A0AAE1UJG0_9EUCA</name>
<gene>
    <name evidence="3" type="ORF">Pmani_008012</name>
</gene>
<evidence type="ECO:0000256" key="1">
    <source>
        <dbReference type="SAM" id="MobiDB-lite"/>
    </source>
</evidence>
<evidence type="ECO:0000313" key="3">
    <source>
        <dbReference type="EMBL" id="KAK4321170.1"/>
    </source>
</evidence>
<reference evidence="3" key="1">
    <citation type="submission" date="2023-11" db="EMBL/GenBank/DDBJ databases">
        <title>Genome assemblies of two species of porcelain crab, Petrolisthes cinctipes and Petrolisthes manimaculis (Anomura: Porcellanidae).</title>
        <authorList>
            <person name="Angst P."/>
        </authorList>
    </citation>
    <scope>NUCLEOTIDE SEQUENCE</scope>
    <source>
        <strain evidence="3">PB745_02</strain>
        <tissue evidence="3">Gill</tissue>
    </source>
</reference>
<dbReference type="InterPro" id="IPR025257">
    <property type="entry name" value="MINDY-3/4_CD"/>
</dbReference>
<accession>A0AAE1UJG0</accession>
<evidence type="ECO:0000313" key="4">
    <source>
        <dbReference type="Proteomes" id="UP001292094"/>
    </source>
</evidence>
<dbReference type="Proteomes" id="UP001292094">
    <property type="component" value="Unassembled WGS sequence"/>
</dbReference>
<dbReference type="AlphaFoldDB" id="A0AAE1UJG0"/>
<feature type="compositionally biased region" description="Acidic residues" evidence="1">
    <location>
        <begin position="38"/>
        <end position="52"/>
    </location>
</feature>
<organism evidence="3 4">
    <name type="scientific">Petrolisthes manimaculis</name>
    <dbReference type="NCBI Taxonomy" id="1843537"/>
    <lineage>
        <taxon>Eukaryota</taxon>
        <taxon>Metazoa</taxon>
        <taxon>Ecdysozoa</taxon>
        <taxon>Arthropoda</taxon>
        <taxon>Crustacea</taxon>
        <taxon>Multicrustacea</taxon>
        <taxon>Malacostraca</taxon>
        <taxon>Eumalacostraca</taxon>
        <taxon>Eucarida</taxon>
        <taxon>Decapoda</taxon>
        <taxon>Pleocyemata</taxon>
        <taxon>Anomura</taxon>
        <taxon>Galatheoidea</taxon>
        <taxon>Porcellanidae</taxon>
        <taxon>Petrolisthes</taxon>
    </lineage>
</organism>
<comment type="caution">
    <text evidence="3">The sequence shown here is derived from an EMBL/GenBank/DDBJ whole genome shotgun (WGS) entry which is preliminary data.</text>
</comment>
<feature type="domain" description="Deubiquitinating enzyme MINDY-3/4 conserved" evidence="2">
    <location>
        <begin position="90"/>
        <end position="150"/>
    </location>
</feature>
<protein>
    <recommendedName>
        <fullName evidence="2">Deubiquitinating enzyme MINDY-3/4 conserved domain-containing protein</fullName>
    </recommendedName>
</protein>
<dbReference type="EMBL" id="JAWZYT010000610">
    <property type="protein sequence ID" value="KAK4321170.1"/>
    <property type="molecule type" value="Genomic_DNA"/>
</dbReference>
<evidence type="ECO:0000259" key="2">
    <source>
        <dbReference type="Pfam" id="PF13898"/>
    </source>
</evidence>
<proteinExistence type="predicted"/>
<feature type="region of interest" description="Disordered" evidence="1">
    <location>
        <begin position="1"/>
        <end position="55"/>
    </location>
</feature>
<keyword evidence="4" id="KW-1185">Reference proteome</keyword>
<sequence length="188" mass="20310">MDSRGRHASTKPTDRGAVVSVTKRATRTRGGGGRGGDSSEESEEAEFPEVGEEGEHVLYPSRSRTCIRQAPIVGGEPISSDTATELRLRVFGAADLRSFSLEEWLLLPFSFNEAGSPQAYGLRVHSASTKGMAMSVQAYLLKHLLFSHVKPSGVGDVAKSDLEWDHALRVMCVDVGHFTSSFTTVSVL</sequence>